<evidence type="ECO:0000256" key="2">
    <source>
        <dbReference type="ARBA" id="ARBA00023315"/>
    </source>
</evidence>
<gene>
    <name evidence="5" type="ORF">E2F49_10535</name>
</gene>
<dbReference type="Pfam" id="PF08541">
    <property type="entry name" value="ACP_syn_III_C"/>
    <property type="match status" value="1"/>
</dbReference>
<reference evidence="5 6" key="1">
    <citation type="submission" date="2019-03" db="EMBL/GenBank/DDBJ databases">
        <title>Luteimonas zhaokaii sp.nov., isolated from the rectal contents of Plateau pika in Yushu, Qinghai Province, China.</title>
        <authorList>
            <person name="Zhang G."/>
        </authorList>
    </citation>
    <scope>NUCLEOTIDE SEQUENCE [LARGE SCALE GENOMIC DNA]</scope>
    <source>
        <strain evidence="5 6">THG-MD21</strain>
    </source>
</reference>
<dbReference type="InterPro" id="IPR013751">
    <property type="entry name" value="ACP_syn_III_N"/>
</dbReference>
<evidence type="ECO:0000313" key="5">
    <source>
        <dbReference type="EMBL" id="TDK30775.1"/>
    </source>
</evidence>
<comment type="caution">
    <text evidence="5">The sequence shown here is derived from an EMBL/GenBank/DDBJ whole genome shotgun (WGS) entry which is preliminary data.</text>
</comment>
<keyword evidence="6" id="KW-1185">Reference proteome</keyword>
<dbReference type="Pfam" id="PF08545">
    <property type="entry name" value="ACP_syn_III"/>
    <property type="match status" value="1"/>
</dbReference>
<dbReference type="CDD" id="cd00830">
    <property type="entry name" value="KAS_III"/>
    <property type="match status" value="1"/>
</dbReference>
<keyword evidence="1" id="KW-0808">Transferase</keyword>
<dbReference type="EMBL" id="SMTG01000004">
    <property type="protein sequence ID" value="TDK30775.1"/>
    <property type="molecule type" value="Genomic_DNA"/>
</dbReference>
<dbReference type="InterPro" id="IPR013747">
    <property type="entry name" value="ACP_syn_III_C"/>
</dbReference>
<dbReference type="GO" id="GO:0044550">
    <property type="term" value="P:secondary metabolite biosynthetic process"/>
    <property type="evidence" value="ECO:0007669"/>
    <property type="project" value="TreeGrafter"/>
</dbReference>
<dbReference type="AlphaFoldDB" id="A0A4R5U8G3"/>
<feature type="domain" description="Beta-ketoacyl-[acyl-carrier-protein] synthase III N-terminal" evidence="4">
    <location>
        <begin position="114"/>
        <end position="181"/>
    </location>
</feature>
<dbReference type="InterPro" id="IPR016039">
    <property type="entry name" value="Thiolase-like"/>
</dbReference>
<protein>
    <submittedName>
        <fullName evidence="5">Ketoacyl-ACP synthase III</fullName>
    </submittedName>
</protein>
<dbReference type="RefSeq" id="WP_133393844.1">
    <property type="nucleotide sequence ID" value="NZ_SMTG01000004.1"/>
</dbReference>
<evidence type="ECO:0000313" key="6">
    <source>
        <dbReference type="Proteomes" id="UP000295543"/>
    </source>
</evidence>
<evidence type="ECO:0000259" key="3">
    <source>
        <dbReference type="Pfam" id="PF08541"/>
    </source>
</evidence>
<dbReference type="Proteomes" id="UP000295543">
    <property type="component" value="Unassembled WGS sequence"/>
</dbReference>
<dbReference type="PANTHER" id="PTHR34069">
    <property type="entry name" value="3-OXOACYL-[ACYL-CARRIER-PROTEIN] SYNTHASE 3"/>
    <property type="match status" value="1"/>
</dbReference>
<sequence length="336" mass="34555">MRDAGAPALRILGTGCHHPAHRVASTDFDTRLGLPPGSSEAATGVTERGVAADDETASAMAARAAEAALHAAGLDGRDLDAIVSTCAVMEQPIPCQAALVQRALGLGASGIPAFDLNATCLGFLVALDLVAAAIATGRWRRVLVVASEVPSRGLRADDPMTAPLFGDGAAAAVLGAAEAGDASALLAWRMETRADHAEACRIRGGGTRIAPGDPRNDDRDAYRFEMDGPATFRAAGRHMPRLLAQLLDTAGLALGDIDCVVPHQASGGGLDRIVRALRLPDARTVRILGRHGNQVAASLPHALHHAIDSGRLQRGQTCLLLGTGAGLSLGGAVLRY</sequence>
<evidence type="ECO:0000256" key="1">
    <source>
        <dbReference type="ARBA" id="ARBA00022679"/>
    </source>
</evidence>
<evidence type="ECO:0000259" key="4">
    <source>
        <dbReference type="Pfam" id="PF08545"/>
    </source>
</evidence>
<keyword evidence="2" id="KW-0012">Acyltransferase</keyword>
<dbReference type="OrthoDB" id="4336181at2"/>
<name>A0A4R5U8G3_9GAMM</name>
<accession>A0A4R5U8G3</accession>
<dbReference type="GO" id="GO:0004315">
    <property type="term" value="F:3-oxoacyl-[acyl-carrier-protein] synthase activity"/>
    <property type="evidence" value="ECO:0007669"/>
    <property type="project" value="InterPro"/>
</dbReference>
<dbReference type="SUPFAM" id="SSF53901">
    <property type="entry name" value="Thiolase-like"/>
    <property type="match status" value="1"/>
</dbReference>
<proteinExistence type="predicted"/>
<organism evidence="5 6">
    <name type="scientific">Luteimonas terrae</name>
    <dbReference type="NCBI Taxonomy" id="1530191"/>
    <lineage>
        <taxon>Bacteria</taxon>
        <taxon>Pseudomonadati</taxon>
        <taxon>Pseudomonadota</taxon>
        <taxon>Gammaproteobacteria</taxon>
        <taxon>Lysobacterales</taxon>
        <taxon>Lysobacteraceae</taxon>
        <taxon>Luteimonas</taxon>
    </lineage>
</organism>
<dbReference type="GO" id="GO:0006633">
    <property type="term" value="P:fatty acid biosynthetic process"/>
    <property type="evidence" value="ECO:0007669"/>
    <property type="project" value="InterPro"/>
</dbReference>
<feature type="domain" description="Beta-ketoacyl-[acyl-carrier-protein] synthase III C-terminal" evidence="3">
    <location>
        <begin position="247"/>
        <end position="336"/>
    </location>
</feature>
<dbReference type="PANTHER" id="PTHR34069:SF2">
    <property type="entry name" value="BETA-KETOACYL-[ACYL-CARRIER-PROTEIN] SYNTHASE III"/>
    <property type="match status" value="1"/>
</dbReference>
<dbReference type="Gene3D" id="3.40.47.10">
    <property type="match status" value="1"/>
</dbReference>